<accession>A0A9N8ELF8</accession>
<comment type="caution">
    <text evidence="3">The sequence shown here is derived from an EMBL/GenBank/DDBJ whole genome shotgun (WGS) entry which is preliminary data.</text>
</comment>
<evidence type="ECO:0000313" key="3">
    <source>
        <dbReference type="EMBL" id="CAB9520685.1"/>
    </source>
</evidence>
<keyword evidence="2" id="KW-0732">Signal</keyword>
<reference evidence="3" key="1">
    <citation type="submission" date="2020-06" db="EMBL/GenBank/DDBJ databases">
        <authorList>
            <consortium name="Plant Systems Biology data submission"/>
        </authorList>
    </citation>
    <scope>NUCLEOTIDE SEQUENCE</scope>
    <source>
        <strain evidence="3">D6</strain>
    </source>
</reference>
<feature type="region of interest" description="Disordered" evidence="1">
    <location>
        <begin position="547"/>
        <end position="567"/>
    </location>
</feature>
<dbReference type="OrthoDB" id="54105at2759"/>
<feature type="chain" id="PRO_5040207074" description="Sulfotransferase" evidence="2">
    <location>
        <begin position="24"/>
        <end position="611"/>
    </location>
</feature>
<feature type="signal peptide" evidence="2">
    <location>
        <begin position="1"/>
        <end position="23"/>
    </location>
</feature>
<name>A0A9N8ELF8_9STRA</name>
<dbReference type="InterPro" id="IPR027417">
    <property type="entry name" value="P-loop_NTPase"/>
</dbReference>
<evidence type="ECO:0000256" key="1">
    <source>
        <dbReference type="SAM" id="MobiDB-lite"/>
    </source>
</evidence>
<dbReference type="AlphaFoldDB" id="A0A9N8ELF8"/>
<organism evidence="3 4">
    <name type="scientific">Seminavis robusta</name>
    <dbReference type="NCBI Taxonomy" id="568900"/>
    <lineage>
        <taxon>Eukaryota</taxon>
        <taxon>Sar</taxon>
        <taxon>Stramenopiles</taxon>
        <taxon>Ochrophyta</taxon>
        <taxon>Bacillariophyta</taxon>
        <taxon>Bacillariophyceae</taxon>
        <taxon>Bacillariophycidae</taxon>
        <taxon>Naviculales</taxon>
        <taxon>Naviculaceae</taxon>
        <taxon>Seminavis</taxon>
    </lineage>
</organism>
<feature type="region of interest" description="Disordered" evidence="1">
    <location>
        <begin position="48"/>
        <end position="79"/>
    </location>
</feature>
<proteinExistence type="predicted"/>
<feature type="region of interest" description="Disordered" evidence="1">
    <location>
        <begin position="414"/>
        <end position="447"/>
    </location>
</feature>
<evidence type="ECO:0000256" key="2">
    <source>
        <dbReference type="SAM" id="SignalP"/>
    </source>
</evidence>
<sequence>MKTLPSHARFLVFSLALFQLSWFVNINLKEATASVLFPMSSCGSECDDSSSTITSNETDACDTTPPSQSDEQLLPLPPSRQNDSTIRRWGCNLQEAPFIFVHIGKAGGGGVRARLAASALDYKRPNWFRVHKDLTYYYPIWDDSQTLHKGHFASSTLPNMVPTGNGDAVDAFKGDYQWEGMTPCGATTPLGQAIACPLVSTQCRDERTRYDNNTQDGSRCDLVYMGHNLLGSEFHWLPTDFLLKWWRTRSSIAQPCHPHHPMTARIAELLQDRHQVMNGTLEVIPVDGDKTYTPRMASPSVQLQCAIPPSPFHVNFTDKIYRQYYKDNYETCFQPKEDAVDTLVQQLASTPAISDINDPGLVGARMISSLPVVRVTVLRDPFSWLLSKFFWHHEHPHIAINNATTNATASNASSSSTLQWVSPDRGTQRNKEQYVHRKRAGKPPPPEPFVPCDDINYAANGWATLRATSYILYLCGQHCLGAYAKTISTSDSKDLTTILQQLLPNWERQASHNLRHSFAVVGLLNETNQFYEMVTQRVAYMNTSLNPQVTGKQHSSNNGNQEAKRCRERYASQEFQDELSLASPAVAALQRLYKIAVTVNRFQQEELNQCS</sequence>
<evidence type="ECO:0000313" key="4">
    <source>
        <dbReference type="Proteomes" id="UP001153069"/>
    </source>
</evidence>
<dbReference type="EMBL" id="CAICTM010001123">
    <property type="protein sequence ID" value="CAB9520685.1"/>
    <property type="molecule type" value="Genomic_DNA"/>
</dbReference>
<keyword evidence="4" id="KW-1185">Reference proteome</keyword>
<protein>
    <recommendedName>
        <fullName evidence="5">Sulfotransferase</fullName>
    </recommendedName>
</protein>
<dbReference type="Gene3D" id="3.40.50.300">
    <property type="entry name" value="P-loop containing nucleotide triphosphate hydrolases"/>
    <property type="match status" value="1"/>
</dbReference>
<feature type="compositionally biased region" description="Polar residues" evidence="1">
    <location>
        <begin position="547"/>
        <end position="561"/>
    </location>
</feature>
<feature type="compositionally biased region" description="Basic and acidic residues" evidence="1">
    <location>
        <begin position="426"/>
        <end position="435"/>
    </location>
</feature>
<dbReference type="Proteomes" id="UP001153069">
    <property type="component" value="Unassembled WGS sequence"/>
</dbReference>
<evidence type="ECO:0008006" key="5">
    <source>
        <dbReference type="Google" id="ProtNLM"/>
    </source>
</evidence>
<gene>
    <name evidence="3" type="ORF">SEMRO_1125_G243980.1</name>
</gene>